<name>A0A1W6LPZ3_9BACT</name>
<dbReference type="InterPro" id="IPR025738">
    <property type="entry name" value="BatD"/>
</dbReference>
<dbReference type="PANTHER" id="PTHR40940">
    <property type="entry name" value="PROTEIN BATD-RELATED"/>
    <property type="match status" value="1"/>
</dbReference>
<dbReference type="STRING" id="1941349.STSP1_02219"/>
<proteinExistence type="predicted"/>
<dbReference type="Pfam" id="PF13584">
    <property type="entry name" value="BatD"/>
    <property type="match status" value="2"/>
</dbReference>
<gene>
    <name evidence="2" type="ORF">STSP1_02219</name>
</gene>
<feature type="transmembrane region" description="Helical" evidence="1">
    <location>
        <begin position="475"/>
        <end position="495"/>
    </location>
</feature>
<dbReference type="RefSeq" id="WP_085756412.1">
    <property type="nucleotide sequence ID" value="NZ_CP021023.1"/>
</dbReference>
<evidence type="ECO:0000313" key="2">
    <source>
        <dbReference type="EMBL" id="ARN57793.1"/>
    </source>
</evidence>
<dbReference type="AlphaFoldDB" id="A0A1W6LPZ3"/>
<accession>A0A1W6LPZ3</accession>
<keyword evidence="1" id="KW-0812">Transmembrane</keyword>
<dbReference type="KEGG" id="pbp:STSP1_02219"/>
<organism evidence="2 3">
    <name type="scientific">Sedimentisphaera salicampi</name>
    <dbReference type="NCBI Taxonomy" id="1941349"/>
    <lineage>
        <taxon>Bacteria</taxon>
        <taxon>Pseudomonadati</taxon>
        <taxon>Planctomycetota</taxon>
        <taxon>Phycisphaerae</taxon>
        <taxon>Sedimentisphaerales</taxon>
        <taxon>Sedimentisphaeraceae</taxon>
        <taxon>Sedimentisphaera</taxon>
    </lineage>
</organism>
<dbReference type="EMBL" id="CP021023">
    <property type="protein sequence ID" value="ARN57793.1"/>
    <property type="molecule type" value="Genomic_DNA"/>
</dbReference>
<keyword evidence="1" id="KW-0472">Membrane</keyword>
<sequence precursor="true">MFGRPEIWSLKILICTFFVCLGAFCSPVAGEVEVNAEISSESVYTGQDFIYQITVEGAAGGEVIDSSSLQEFSPEGPSMSDESRRSITIINGKRRERVSKKFTISYRLTAQKAGRHTVSPVKIEVEGKKYETQSLSFTAKEPQKDERMDIEAVVSKEECFVGEPVELTCSWYIKKQLLQRNLVRDLNFSVPAFDHPLVTVEQSNIDKNAKEEMEINGLTTGILQTSAEHNGLSSVKVTFSKILIPNSAGKINLGKPGITCKIAVSVNRNGGSFFGRRYNYGVFAAEAENISINVKPLPEKGRPANFSGLVGEYKITTQASPVEMKEGDPITLKIKVQGKYLKPVEWPELSKIPEFSDNFIIPSEKSSPKISADSKTFTQTIRTKTDKVSEIPPVEISFFNTETGEYKTTKSKPIPIDVKPTKNITLKDIEGMEDEPVGSEVKSVKGGISENFPADEIVYNEKFNLTRELLSPASLVIWGFPAVLLTGSAAFRIFFGQSEEKKKQRLKRNALKIASRRIKKAQSLPDEEARQELSSGICEYFSLKFDVPAGSITPEDCKEKAEISAGEEDSQRLSEILNNAQACLYSPSGGAFDKNWCRDALRILRRLEK</sequence>
<dbReference type="PANTHER" id="PTHR40940:SF2">
    <property type="entry name" value="BATD"/>
    <property type="match status" value="1"/>
</dbReference>
<evidence type="ECO:0000256" key="1">
    <source>
        <dbReference type="SAM" id="Phobius"/>
    </source>
</evidence>
<keyword evidence="3" id="KW-1185">Reference proteome</keyword>
<keyword evidence="1" id="KW-1133">Transmembrane helix</keyword>
<evidence type="ECO:0008006" key="4">
    <source>
        <dbReference type="Google" id="ProtNLM"/>
    </source>
</evidence>
<evidence type="ECO:0000313" key="3">
    <source>
        <dbReference type="Proteomes" id="UP000193334"/>
    </source>
</evidence>
<protein>
    <recommendedName>
        <fullName evidence="4">Protein BatD</fullName>
    </recommendedName>
</protein>
<dbReference type="Proteomes" id="UP000193334">
    <property type="component" value="Chromosome"/>
</dbReference>
<reference evidence="3" key="1">
    <citation type="submission" date="2017-04" db="EMBL/GenBank/DDBJ databases">
        <title>Comparative genomics and description of representatives of a novel lineage of planctomycetes thriving in anoxic sediments.</title>
        <authorList>
            <person name="Spring S."/>
            <person name="Bunk B."/>
            <person name="Sproer C."/>
        </authorList>
    </citation>
    <scope>NUCLEOTIDE SEQUENCE [LARGE SCALE GENOMIC DNA]</scope>
    <source>
        <strain evidence="3">ST-PulAB-D4</strain>
    </source>
</reference>